<dbReference type="InterPro" id="IPR011129">
    <property type="entry name" value="CSD"/>
</dbReference>
<dbReference type="GO" id="GO:0003723">
    <property type="term" value="F:RNA binding"/>
    <property type="evidence" value="ECO:0007669"/>
    <property type="project" value="UniProtKB-UniRule"/>
</dbReference>
<dbReference type="HAMAP" id="MF_01895">
    <property type="entry name" value="RNase_R"/>
    <property type="match status" value="1"/>
</dbReference>
<comment type="subcellular location">
    <subcellularLocation>
        <location evidence="2 8">Cytoplasm</location>
    </subcellularLocation>
</comment>
<feature type="compositionally biased region" description="Basic and acidic residues" evidence="9">
    <location>
        <begin position="820"/>
        <end position="842"/>
    </location>
</feature>
<evidence type="ECO:0000256" key="2">
    <source>
        <dbReference type="ARBA" id="ARBA00004496"/>
    </source>
</evidence>
<evidence type="ECO:0000256" key="3">
    <source>
        <dbReference type="ARBA" id="ARBA00022490"/>
    </source>
</evidence>
<dbReference type="EC" id="3.1.13.1" evidence="8"/>
<dbReference type="SUPFAM" id="SSF50249">
    <property type="entry name" value="Nucleic acid-binding proteins"/>
    <property type="match status" value="4"/>
</dbReference>
<proteinExistence type="inferred from homology"/>
<protein>
    <recommendedName>
        <fullName evidence="8">Ribonuclease R</fullName>
        <shortName evidence="8">RNase R</shortName>
        <ecNumber evidence="8">3.1.13.1</ecNumber>
    </recommendedName>
</protein>
<dbReference type="InterPro" id="IPR050180">
    <property type="entry name" value="RNR_Ribonuclease"/>
</dbReference>
<dbReference type="InterPro" id="IPR022966">
    <property type="entry name" value="RNase_II/R_CS"/>
</dbReference>
<evidence type="ECO:0000256" key="7">
    <source>
        <dbReference type="ARBA" id="ARBA00022884"/>
    </source>
</evidence>
<keyword evidence="7 8" id="KW-0694">RNA-binding</keyword>
<dbReference type="PANTHER" id="PTHR23355">
    <property type="entry name" value="RIBONUCLEASE"/>
    <property type="match status" value="1"/>
</dbReference>
<dbReference type="Pfam" id="PF17876">
    <property type="entry name" value="CSD2"/>
    <property type="match status" value="1"/>
</dbReference>
<dbReference type="InterPro" id="IPR011805">
    <property type="entry name" value="RNase_R"/>
</dbReference>
<reference evidence="11 12" key="1">
    <citation type="submission" date="2018-06" db="EMBL/GenBank/DDBJ databases">
        <authorList>
            <consortium name="Pathogen Informatics"/>
            <person name="Doyle S."/>
        </authorList>
    </citation>
    <scope>NUCLEOTIDE SEQUENCE [LARGE SCALE GENOMIC DNA]</scope>
    <source>
        <strain evidence="11 12">NCTC13294</strain>
    </source>
</reference>
<comment type="catalytic activity">
    <reaction evidence="1 8">
        <text>Exonucleolytic cleavage in the 3'- to 5'-direction to yield nucleoside 5'-phosphates.</text>
        <dbReference type="EC" id="3.1.13.1"/>
    </reaction>
</comment>
<dbReference type="InterPro" id="IPR040476">
    <property type="entry name" value="CSD2"/>
</dbReference>
<dbReference type="Pfam" id="PF00575">
    <property type="entry name" value="S1"/>
    <property type="match status" value="1"/>
</dbReference>
<dbReference type="InterPro" id="IPR003029">
    <property type="entry name" value="S1_domain"/>
</dbReference>
<feature type="domain" description="S1 motif" evidence="10">
    <location>
        <begin position="644"/>
        <end position="725"/>
    </location>
</feature>
<evidence type="ECO:0000256" key="8">
    <source>
        <dbReference type="HAMAP-Rule" id="MF_01895"/>
    </source>
</evidence>
<dbReference type="RefSeq" id="WP_245951053.1">
    <property type="nucleotide sequence ID" value="NZ_UFUW01000001.1"/>
</dbReference>
<dbReference type="GO" id="GO:0005829">
    <property type="term" value="C:cytosol"/>
    <property type="evidence" value="ECO:0007669"/>
    <property type="project" value="UniProtKB-ARBA"/>
</dbReference>
<dbReference type="InterPro" id="IPR004476">
    <property type="entry name" value="RNase_II/RNase_R"/>
</dbReference>
<keyword evidence="6 8" id="KW-0269">Exonuclease</keyword>
<evidence type="ECO:0000256" key="9">
    <source>
        <dbReference type="SAM" id="MobiDB-lite"/>
    </source>
</evidence>
<dbReference type="CDD" id="cd04471">
    <property type="entry name" value="S1_RNase_R"/>
    <property type="match status" value="1"/>
</dbReference>
<evidence type="ECO:0000313" key="11">
    <source>
        <dbReference type="EMBL" id="SUX22501.1"/>
    </source>
</evidence>
<dbReference type="SMART" id="SM00357">
    <property type="entry name" value="CSP"/>
    <property type="match status" value="1"/>
</dbReference>
<dbReference type="SMART" id="SM00955">
    <property type="entry name" value="RNB"/>
    <property type="match status" value="1"/>
</dbReference>
<evidence type="ECO:0000259" key="10">
    <source>
        <dbReference type="PROSITE" id="PS50126"/>
    </source>
</evidence>
<dbReference type="InterPro" id="IPR012340">
    <property type="entry name" value="NA-bd_OB-fold"/>
</dbReference>
<dbReference type="NCBIfam" id="TIGR00358">
    <property type="entry name" value="3_prime_RNase"/>
    <property type="match status" value="1"/>
</dbReference>
<feature type="compositionally biased region" description="Low complexity" evidence="9">
    <location>
        <begin position="741"/>
        <end position="771"/>
    </location>
</feature>
<sequence length="907" mass="100386">MKNAKNWRTEDPYHAREQRKYGANPLPSREYILSWLEAQGKPLTFTQITKAFAMDSEEADRLQYRLKAMLSAGQLMCNRQGRYGVTRKMDLVAGFVIAHQEGYGFLSPESGEPDGFIPPKYMAELMHGDKILARVKHEDDSGRKDYAPVEILERAQKRIVGKLAVQHGVWTLVPENRRLTQHMLIPAGELGGGKAGQVVIGEITAYPSRYRQPIGKIIAVLGEAMSAGMETDIAIENHNIPAEFPADVLAESEHLPDELQAEDYDSRLDLRHLPFVTIDGITARDFDDAVYAEKRGSNYRLYVAIADVAHYVRPDSPLDTEAYNRGTSVYFPDRVIPMLPEKLSNGLCSLNPEVDRLAMVCEITLAPDGSIKRSAFHDAVIHSHARLTYETVEEILFADNTLLRDSFAKLARPLDTLKSVYQILHAAREARSVIDFHAAEPEFIYDSEGKIETIKTRERLESHRLIEECMIAANICAAKTIGKHKIPALYRVHDDPSEERLARLIDFLGKRGIRWQGGAESATPQQFSELLTRCAERPDYAQIETMVLRSMSQAIYVPDNRGHFGLALEHYAHFTSPIRRYPDLLVHRAIRHHLHGGSREDYPYSAESMVEKGKHCSMTERRADEATRDAMDFLKCEFMSHRIGEHYHGRIAGITNFGFFVALDDLGIDGLVHVSTLTNDYYHYHSDTFTLTGERSGYRFALMDEVEIQVAKVDLEDRKIDFELIAHQGKALGGGKKRGKTTAPPAQTTTPAAKTTEPAQATKTAKAAKTTKTAEKATKPAKAEKAAKTAENAAKPDKAAKAAKTAEKAAKPAKAAKAAKTTEKAAKPAKTAKAEKTAEKAAKPAKAAKAAKTAEKTVKPAKATKAAKTVEKAAKPAKAAKATKTAAKTEKTAKKTAAKAKRTKKNA</sequence>
<dbReference type="PROSITE" id="PS50126">
    <property type="entry name" value="S1"/>
    <property type="match status" value="1"/>
</dbReference>
<evidence type="ECO:0000256" key="4">
    <source>
        <dbReference type="ARBA" id="ARBA00022722"/>
    </source>
</evidence>
<dbReference type="AlphaFoldDB" id="A0A381E778"/>
<dbReference type="PROSITE" id="PS01175">
    <property type="entry name" value="RIBONUCLEASE_II"/>
    <property type="match status" value="1"/>
</dbReference>
<comment type="similarity">
    <text evidence="8">Belongs to the RNR ribonuclease family. RNase R subfamily.</text>
</comment>
<name>A0A381E778_9GAMM</name>
<feature type="region of interest" description="Disordered" evidence="9">
    <location>
        <begin position="731"/>
        <end position="907"/>
    </location>
</feature>
<dbReference type="GO" id="GO:0008859">
    <property type="term" value="F:exoribonuclease II activity"/>
    <property type="evidence" value="ECO:0007669"/>
    <property type="project" value="UniProtKB-UniRule"/>
</dbReference>
<dbReference type="Gene3D" id="2.40.50.140">
    <property type="entry name" value="Nucleic acid-binding proteins"/>
    <property type="match status" value="2"/>
</dbReference>
<dbReference type="InterPro" id="IPR013223">
    <property type="entry name" value="RNase_B_OB_dom"/>
</dbReference>
<feature type="compositionally biased region" description="Basic and acidic residues" evidence="9">
    <location>
        <begin position="772"/>
        <end position="810"/>
    </location>
</feature>
<dbReference type="GO" id="GO:0006402">
    <property type="term" value="P:mRNA catabolic process"/>
    <property type="evidence" value="ECO:0007669"/>
    <property type="project" value="TreeGrafter"/>
</dbReference>
<organism evidence="11 12">
    <name type="scientific">Cardiobacterium valvarum</name>
    <dbReference type="NCBI Taxonomy" id="194702"/>
    <lineage>
        <taxon>Bacteria</taxon>
        <taxon>Pseudomonadati</taxon>
        <taxon>Pseudomonadota</taxon>
        <taxon>Gammaproteobacteria</taxon>
        <taxon>Cardiobacteriales</taxon>
        <taxon>Cardiobacteriaceae</taxon>
        <taxon>Cardiobacterium</taxon>
    </lineage>
</organism>
<evidence type="ECO:0000313" key="12">
    <source>
        <dbReference type="Proteomes" id="UP000254572"/>
    </source>
</evidence>
<comment type="function">
    <text evidence="8">3'-5' exoribonuclease that releases 5'-nucleoside monophosphates and is involved in maturation of structured RNAs.</text>
</comment>
<gene>
    <name evidence="8 11" type="primary">rnr</name>
    <name evidence="11" type="ORF">NCTC13294_01267</name>
</gene>
<evidence type="ECO:0000256" key="1">
    <source>
        <dbReference type="ARBA" id="ARBA00001849"/>
    </source>
</evidence>
<accession>A0A381E778</accession>
<evidence type="ECO:0000256" key="6">
    <source>
        <dbReference type="ARBA" id="ARBA00022839"/>
    </source>
</evidence>
<keyword evidence="3 8" id="KW-0963">Cytoplasm</keyword>
<dbReference type="EMBL" id="UFUW01000001">
    <property type="protein sequence ID" value="SUX22501.1"/>
    <property type="molecule type" value="Genomic_DNA"/>
</dbReference>
<keyword evidence="5 8" id="KW-0378">Hydrolase</keyword>
<dbReference type="PANTHER" id="PTHR23355:SF9">
    <property type="entry name" value="DIS3-LIKE EXONUCLEASE 2"/>
    <property type="match status" value="1"/>
</dbReference>
<keyword evidence="4 8" id="KW-0540">Nuclease</keyword>
<dbReference type="SMART" id="SM00316">
    <property type="entry name" value="S1"/>
    <property type="match status" value="1"/>
</dbReference>
<dbReference type="Proteomes" id="UP000254572">
    <property type="component" value="Unassembled WGS sequence"/>
</dbReference>
<dbReference type="InterPro" id="IPR001900">
    <property type="entry name" value="RNase_II/R"/>
</dbReference>
<evidence type="ECO:0000256" key="5">
    <source>
        <dbReference type="ARBA" id="ARBA00022801"/>
    </source>
</evidence>
<keyword evidence="12" id="KW-1185">Reference proteome</keyword>
<dbReference type="NCBIfam" id="TIGR02063">
    <property type="entry name" value="RNase_R"/>
    <property type="match status" value="1"/>
</dbReference>
<dbReference type="Pfam" id="PF00773">
    <property type="entry name" value="RNB"/>
    <property type="match status" value="1"/>
</dbReference>
<dbReference type="Pfam" id="PF08206">
    <property type="entry name" value="OB_RNB"/>
    <property type="match status" value="1"/>
</dbReference>
<feature type="compositionally biased region" description="Basic residues" evidence="9">
    <location>
        <begin position="894"/>
        <end position="907"/>
    </location>
</feature>
<feature type="compositionally biased region" description="Low complexity" evidence="9">
    <location>
        <begin position="876"/>
        <end position="886"/>
    </location>
</feature>